<proteinExistence type="inferred from homology"/>
<evidence type="ECO:0000256" key="3">
    <source>
        <dbReference type="ARBA" id="ARBA00022723"/>
    </source>
</evidence>
<dbReference type="AlphaFoldDB" id="A0A8E2JI82"/>
<dbReference type="InterPro" id="IPR002403">
    <property type="entry name" value="Cyt_P450_E_grp-IV"/>
</dbReference>
<gene>
    <name evidence="6" type="ORF">K432DRAFT_466475</name>
</gene>
<dbReference type="InterPro" id="IPR001128">
    <property type="entry name" value="Cyt_P450"/>
</dbReference>
<keyword evidence="3 5" id="KW-0479">Metal-binding</keyword>
<dbReference type="Proteomes" id="UP000250266">
    <property type="component" value="Unassembled WGS sequence"/>
</dbReference>
<accession>A0A8E2JI82</accession>
<dbReference type="PANTHER" id="PTHR24305">
    <property type="entry name" value="CYTOCHROME P450"/>
    <property type="match status" value="1"/>
</dbReference>
<evidence type="ECO:0000256" key="2">
    <source>
        <dbReference type="ARBA" id="ARBA00010617"/>
    </source>
</evidence>
<evidence type="ECO:0000256" key="5">
    <source>
        <dbReference type="PIRSR" id="PIRSR602403-1"/>
    </source>
</evidence>
<comment type="cofactor">
    <cofactor evidence="1 5">
        <name>heme</name>
        <dbReference type="ChEBI" id="CHEBI:30413"/>
    </cofactor>
</comment>
<dbReference type="InterPro" id="IPR036396">
    <property type="entry name" value="Cyt_P450_sf"/>
</dbReference>
<dbReference type="OrthoDB" id="1470350at2759"/>
<dbReference type="GO" id="GO:0016705">
    <property type="term" value="F:oxidoreductase activity, acting on paired donors, with incorporation or reduction of molecular oxygen"/>
    <property type="evidence" value="ECO:0007669"/>
    <property type="project" value="InterPro"/>
</dbReference>
<dbReference type="InterPro" id="IPR050121">
    <property type="entry name" value="Cytochrome_P450_monoxygenase"/>
</dbReference>
<keyword evidence="5" id="KW-0349">Heme</keyword>
<feature type="binding site" description="axial binding residue" evidence="5">
    <location>
        <position position="480"/>
    </location>
    <ligand>
        <name>heme</name>
        <dbReference type="ChEBI" id="CHEBI:30413"/>
    </ligand>
    <ligandPart>
        <name>Fe</name>
        <dbReference type="ChEBI" id="CHEBI:18248"/>
    </ligandPart>
</feature>
<reference evidence="6 7" key="1">
    <citation type="journal article" date="2016" name="Nat. Commun.">
        <title>Ectomycorrhizal ecology is imprinted in the genome of the dominant symbiotic fungus Cenococcum geophilum.</title>
        <authorList>
            <consortium name="DOE Joint Genome Institute"/>
            <person name="Peter M."/>
            <person name="Kohler A."/>
            <person name="Ohm R.A."/>
            <person name="Kuo A."/>
            <person name="Krutzmann J."/>
            <person name="Morin E."/>
            <person name="Arend M."/>
            <person name="Barry K.W."/>
            <person name="Binder M."/>
            <person name="Choi C."/>
            <person name="Clum A."/>
            <person name="Copeland A."/>
            <person name="Grisel N."/>
            <person name="Haridas S."/>
            <person name="Kipfer T."/>
            <person name="LaButti K."/>
            <person name="Lindquist E."/>
            <person name="Lipzen A."/>
            <person name="Maire R."/>
            <person name="Meier B."/>
            <person name="Mihaltcheva S."/>
            <person name="Molinier V."/>
            <person name="Murat C."/>
            <person name="Poggeler S."/>
            <person name="Quandt C.A."/>
            <person name="Sperisen C."/>
            <person name="Tritt A."/>
            <person name="Tisserant E."/>
            <person name="Crous P.W."/>
            <person name="Henrissat B."/>
            <person name="Nehls U."/>
            <person name="Egli S."/>
            <person name="Spatafora J.W."/>
            <person name="Grigoriev I.V."/>
            <person name="Martin F.M."/>
        </authorList>
    </citation>
    <scope>NUCLEOTIDE SEQUENCE [LARGE SCALE GENOMIC DNA]</scope>
    <source>
        <strain evidence="6 7">CBS 459.81</strain>
    </source>
</reference>
<dbReference type="PRINTS" id="PR00465">
    <property type="entry name" value="EP450IV"/>
</dbReference>
<dbReference type="GO" id="GO:0020037">
    <property type="term" value="F:heme binding"/>
    <property type="evidence" value="ECO:0007669"/>
    <property type="project" value="InterPro"/>
</dbReference>
<dbReference type="GO" id="GO:0004497">
    <property type="term" value="F:monooxygenase activity"/>
    <property type="evidence" value="ECO:0007669"/>
    <property type="project" value="InterPro"/>
</dbReference>
<name>A0A8E2JI82_9PEZI</name>
<keyword evidence="4 5" id="KW-0408">Iron</keyword>
<protein>
    <submittedName>
        <fullName evidence="6">Cytochrome P450 82A2</fullName>
    </submittedName>
</protein>
<dbReference type="EMBL" id="KV744857">
    <property type="protein sequence ID" value="OCK83579.1"/>
    <property type="molecule type" value="Genomic_DNA"/>
</dbReference>
<dbReference type="SUPFAM" id="SSF48264">
    <property type="entry name" value="Cytochrome P450"/>
    <property type="match status" value="1"/>
</dbReference>
<sequence length="539" mass="61239">MELPKTFCLAEQGSSRSVDLHIAAVQELQSLRQVIANVFGVLLAEEISFSSERGLLKSLQAIRDASGTIQLAITKREIREPDEPRTLPFIGNYHEIYPDHIGNHQRLFDRYGPVIKTVSRFVLREGRFFTKTTTDTQHPLYYMSDNTALFTCDLAAPVFEVAHKFIPPSMSPKAVQHYTPLMQQAVERCFPVFDELDKQDLAFNCYQYMFKLAGQIIYKVVLGMDLDHFASINSPPTEIIRLLGEYLVLMKKLSVRGWWYSWLPFGPAKRLAWVKERLWFLVAKAIEERPRDVEGYSSLPLDAAALRATCVADYLCRAADGKGEKLSPEFMLSNCVVLVGAGFTTSASMLSWLTYALVKHPSQQESVLQELVDFGASSDTKWTYDTLQSLSFLDKFVKEVLRMYGPSFQTARNAKEDVVLPGGYLLPKGSVIISTFPAINRNPAYWENPDRFDPARCDTEAVKNRHPFAYTPFAAGTRGCVGYNVAFQQTKIALVKFVYRYHLEDASKEPMEYDPEFLVTRPLNLYIRAVRRPRHGVEA</sequence>
<dbReference type="Pfam" id="PF00067">
    <property type="entry name" value="p450"/>
    <property type="match status" value="1"/>
</dbReference>
<dbReference type="GO" id="GO:0005506">
    <property type="term" value="F:iron ion binding"/>
    <property type="evidence" value="ECO:0007669"/>
    <property type="project" value="InterPro"/>
</dbReference>
<dbReference type="CDD" id="cd00302">
    <property type="entry name" value="cytochrome_P450"/>
    <property type="match status" value="1"/>
</dbReference>
<dbReference type="PANTHER" id="PTHR24305:SF87">
    <property type="entry name" value="CYTOCHROME P450 MONOOXYGENASE ALND-RELATED"/>
    <property type="match status" value="1"/>
</dbReference>
<keyword evidence="7" id="KW-1185">Reference proteome</keyword>
<comment type="similarity">
    <text evidence="2">Belongs to the cytochrome P450 family.</text>
</comment>
<dbReference type="PRINTS" id="PR00385">
    <property type="entry name" value="P450"/>
</dbReference>
<evidence type="ECO:0000256" key="1">
    <source>
        <dbReference type="ARBA" id="ARBA00001971"/>
    </source>
</evidence>
<dbReference type="Gene3D" id="1.10.630.10">
    <property type="entry name" value="Cytochrome P450"/>
    <property type="match status" value="1"/>
</dbReference>
<evidence type="ECO:0000313" key="7">
    <source>
        <dbReference type="Proteomes" id="UP000250266"/>
    </source>
</evidence>
<organism evidence="6 7">
    <name type="scientific">Lepidopterella palustris CBS 459.81</name>
    <dbReference type="NCBI Taxonomy" id="1314670"/>
    <lineage>
        <taxon>Eukaryota</taxon>
        <taxon>Fungi</taxon>
        <taxon>Dikarya</taxon>
        <taxon>Ascomycota</taxon>
        <taxon>Pezizomycotina</taxon>
        <taxon>Dothideomycetes</taxon>
        <taxon>Pleosporomycetidae</taxon>
        <taxon>Mytilinidiales</taxon>
        <taxon>Argynnaceae</taxon>
        <taxon>Lepidopterella</taxon>
    </lineage>
</organism>
<evidence type="ECO:0000313" key="6">
    <source>
        <dbReference type="EMBL" id="OCK83579.1"/>
    </source>
</evidence>
<evidence type="ECO:0000256" key="4">
    <source>
        <dbReference type="ARBA" id="ARBA00023004"/>
    </source>
</evidence>